<accession>A0A9N9D5E2</accession>
<evidence type="ECO:0000256" key="1">
    <source>
        <dbReference type="ARBA" id="ARBA00022737"/>
    </source>
</evidence>
<comment type="caution">
    <text evidence="4">The sequence shown here is derived from an EMBL/GenBank/DDBJ whole genome shotgun (WGS) entry which is preliminary data.</text>
</comment>
<dbReference type="PANTHER" id="PTHR45831">
    <property type="entry name" value="LD24721P"/>
    <property type="match status" value="1"/>
</dbReference>
<name>A0A9N9D5E2_9GLOM</name>
<dbReference type="GO" id="GO:0006620">
    <property type="term" value="P:post-translational protein targeting to endoplasmic reticulum membrane"/>
    <property type="evidence" value="ECO:0007669"/>
    <property type="project" value="TreeGrafter"/>
</dbReference>
<dbReference type="PROSITE" id="PS50005">
    <property type="entry name" value="TPR"/>
    <property type="match status" value="1"/>
</dbReference>
<protein>
    <submittedName>
        <fullName evidence="4">6907_t:CDS:1</fullName>
    </submittedName>
</protein>
<dbReference type="PANTHER" id="PTHR45831:SF2">
    <property type="entry name" value="LD24721P"/>
    <property type="match status" value="1"/>
</dbReference>
<dbReference type="InterPro" id="IPR011990">
    <property type="entry name" value="TPR-like_helical_dom_sf"/>
</dbReference>
<dbReference type="OrthoDB" id="433738at2759"/>
<dbReference type="AlphaFoldDB" id="A0A9N9D5E2"/>
<keyword evidence="5" id="KW-1185">Reference proteome</keyword>
<dbReference type="SUPFAM" id="SSF48452">
    <property type="entry name" value="TPR-like"/>
    <property type="match status" value="1"/>
</dbReference>
<dbReference type="InterPro" id="IPR047150">
    <property type="entry name" value="SGT"/>
</dbReference>
<reference evidence="4" key="1">
    <citation type="submission" date="2021-06" db="EMBL/GenBank/DDBJ databases">
        <authorList>
            <person name="Kallberg Y."/>
            <person name="Tangrot J."/>
            <person name="Rosling A."/>
        </authorList>
    </citation>
    <scope>NUCLEOTIDE SEQUENCE</scope>
    <source>
        <strain evidence="4">FL130A</strain>
    </source>
</reference>
<evidence type="ECO:0000256" key="3">
    <source>
        <dbReference type="PROSITE-ProRule" id="PRU00339"/>
    </source>
</evidence>
<keyword evidence="1" id="KW-0677">Repeat</keyword>
<proteinExistence type="predicted"/>
<dbReference type="Gene3D" id="1.25.40.10">
    <property type="entry name" value="Tetratricopeptide repeat domain"/>
    <property type="match status" value="1"/>
</dbReference>
<evidence type="ECO:0000256" key="2">
    <source>
        <dbReference type="ARBA" id="ARBA00022803"/>
    </source>
</evidence>
<dbReference type="GO" id="GO:0016020">
    <property type="term" value="C:membrane"/>
    <property type="evidence" value="ECO:0007669"/>
    <property type="project" value="TreeGrafter"/>
</dbReference>
<evidence type="ECO:0000313" key="4">
    <source>
        <dbReference type="EMBL" id="CAG8625864.1"/>
    </source>
</evidence>
<dbReference type="Proteomes" id="UP000789508">
    <property type="component" value="Unassembled WGS sequence"/>
</dbReference>
<dbReference type="EMBL" id="CAJVPS010006488">
    <property type="protein sequence ID" value="CAG8625864.1"/>
    <property type="molecule type" value="Genomic_DNA"/>
</dbReference>
<dbReference type="GO" id="GO:0060090">
    <property type="term" value="F:molecular adaptor activity"/>
    <property type="evidence" value="ECO:0007669"/>
    <property type="project" value="TreeGrafter"/>
</dbReference>
<organism evidence="4 5">
    <name type="scientific">Ambispora leptoticha</name>
    <dbReference type="NCBI Taxonomy" id="144679"/>
    <lineage>
        <taxon>Eukaryota</taxon>
        <taxon>Fungi</taxon>
        <taxon>Fungi incertae sedis</taxon>
        <taxon>Mucoromycota</taxon>
        <taxon>Glomeromycotina</taxon>
        <taxon>Glomeromycetes</taxon>
        <taxon>Archaeosporales</taxon>
        <taxon>Ambisporaceae</taxon>
        <taxon>Ambispora</taxon>
    </lineage>
</organism>
<gene>
    <name evidence="4" type="ORF">ALEPTO_LOCUS9157</name>
</gene>
<dbReference type="Pfam" id="PF07719">
    <property type="entry name" value="TPR_2"/>
    <property type="match status" value="1"/>
</dbReference>
<feature type="repeat" description="TPR" evidence="3">
    <location>
        <begin position="149"/>
        <end position="182"/>
    </location>
</feature>
<dbReference type="InterPro" id="IPR019734">
    <property type="entry name" value="TPR_rpt"/>
</dbReference>
<dbReference type="SMART" id="SM00028">
    <property type="entry name" value="TPR"/>
    <property type="match status" value="2"/>
</dbReference>
<keyword evidence="2 3" id="KW-0802">TPR repeat</keyword>
<dbReference type="InterPro" id="IPR013105">
    <property type="entry name" value="TPR_2"/>
</dbReference>
<dbReference type="GO" id="GO:0072380">
    <property type="term" value="C:TRC complex"/>
    <property type="evidence" value="ECO:0007669"/>
    <property type="project" value="TreeGrafter"/>
</dbReference>
<sequence>MILDNRYTTRLPLTVNSDQVTCRAHKLETCTTCDLDFSSLNQLSKNLKAINGRIPASNAANPNLSTQINRLKDEGNKNFHAQNYAEAIRLYSLAVDMAFQRPVWESYIVAKEEISLCLCNRAAAYIANGAWVDAYVDTVAVVKIRREWSKGHFRMGKALVGLKRYDEAIDAFNLGLELEPQSEEIRTALKDTETLISQLQKD</sequence>
<evidence type="ECO:0000313" key="5">
    <source>
        <dbReference type="Proteomes" id="UP000789508"/>
    </source>
</evidence>